<dbReference type="InterPro" id="IPR003141">
    <property type="entry name" value="Pol/His_phosphatase_N"/>
</dbReference>
<dbReference type="PANTHER" id="PTHR32294:SF5">
    <property type="entry name" value="DNA POLYMERASE III POLC-TYPE"/>
    <property type="match status" value="1"/>
</dbReference>
<keyword evidence="3 11" id="KW-0808">Transferase</keyword>
<dbReference type="NCBIfam" id="NF001688">
    <property type="entry name" value="PRK00448.1"/>
    <property type="match status" value="1"/>
</dbReference>
<dbReference type="InterPro" id="IPR006054">
    <property type="entry name" value="DnaQ"/>
</dbReference>
<keyword evidence="4 11" id="KW-0548">Nucleotidyltransferase</keyword>
<evidence type="ECO:0000256" key="4">
    <source>
        <dbReference type="ARBA" id="ARBA00022695"/>
    </source>
</evidence>
<evidence type="ECO:0000256" key="1">
    <source>
        <dbReference type="ARBA" id="ARBA00003452"/>
    </source>
</evidence>
<dbReference type="InterPro" id="IPR006308">
    <property type="entry name" value="Pol_III_a_PolC-type_gram_pos"/>
</dbReference>
<evidence type="ECO:0000256" key="9">
    <source>
        <dbReference type="ARBA" id="ARBA00022932"/>
    </source>
</evidence>
<comment type="caution">
    <text evidence="14">The sequence shown here is derived from an EMBL/GenBank/DDBJ whole genome shotgun (WGS) entry which is preliminary data.</text>
</comment>
<dbReference type="Pfam" id="PF14480">
    <property type="entry name" value="DNA_pol3_a_NI"/>
    <property type="match status" value="1"/>
</dbReference>
<dbReference type="NCBIfam" id="TIGR01405">
    <property type="entry name" value="polC_Gram_pos"/>
    <property type="match status" value="1"/>
</dbReference>
<dbReference type="InterPro" id="IPR004013">
    <property type="entry name" value="PHP_dom"/>
</dbReference>
<protein>
    <recommendedName>
        <fullName evidence="11">DNA polymerase III PolC-type</fullName>
        <shortName evidence="11">PolIII</shortName>
        <ecNumber evidence="11">2.7.7.7</ecNumber>
    </recommendedName>
</protein>
<comment type="subcellular location">
    <subcellularLocation>
        <location evidence="11">Cytoplasm</location>
    </subcellularLocation>
</comment>
<dbReference type="NCBIfam" id="TIGR00573">
    <property type="entry name" value="dnaq"/>
    <property type="match status" value="1"/>
</dbReference>
<gene>
    <name evidence="11" type="primary">polC</name>
    <name evidence="14" type="ORF">KSV97_02255</name>
    <name evidence="15" type="ORF">KSW06_02270</name>
</gene>
<dbReference type="InterPro" id="IPR013520">
    <property type="entry name" value="Ribonucl_H"/>
</dbReference>
<evidence type="ECO:0000313" key="15">
    <source>
        <dbReference type="EMBL" id="MBV3392091.1"/>
    </source>
</evidence>
<dbReference type="Proteomes" id="UP001196408">
    <property type="component" value="Unassembled WGS sequence"/>
</dbReference>
<dbReference type="SMART" id="SM00481">
    <property type="entry name" value="POLIIIAc"/>
    <property type="match status" value="1"/>
</dbReference>
<dbReference type="Pfam" id="PF07733">
    <property type="entry name" value="DNA_pol3_alpha"/>
    <property type="match status" value="1"/>
</dbReference>
<evidence type="ECO:0000256" key="5">
    <source>
        <dbReference type="ARBA" id="ARBA00022705"/>
    </source>
</evidence>
<dbReference type="InterPro" id="IPR004805">
    <property type="entry name" value="DnaE2/DnaE/PolC"/>
</dbReference>
<comment type="catalytic activity">
    <reaction evidence="10 11">
        <text>DNA(n) + a 2'-deoxyribonucleoside 5'-triphosphate = DNA(n+1) + diphosphate</text>
        <dbReference type="Rhea" id="RHEA:22508"/>
        <dbReference type="Rhea" id="RHEA-COMP:17339"/>
        <dbReference type="Rhea" id="RHEA-COMP:17340"/>
        <dbReference type="ChEBI" id="CHEBI:33019"/>
        <dbReference type="ChEBI" id="CHEBI:61560"/>
        <dbReference type="ChEBI" id="CHEBI:173112"/>
        <dbReference type="EC" id="2.7.7.7"/>
    </reaction>
</comment>
<dbReference type="Pfam" id="PF02811">
    <property type="entry name" value="PHP"/>
    <property type="match status" value="1"/>
</dbReference>
<dbReference type="CDD" id="cd06127">
    <property type="entry name" value="DEDDh"/>
    <property type="match status" value="1"/>
</dbReference>
<dbReference type="PANTHER" id="PTHR32294">
    <property type="entry name" value="DNA POLYMERASE III SUBUNIT ALPHA"/>
    <property type="match status" value="1"/>
</dbReference>
<dbReference type="GO" id="GO:0008408">
    <property type="term" value="F:3'-5' exonuclease activity"/>
    <property type="evidence" value="ECO:0007669"/>
    <property type="project" value="UniProtKB-UniRule"/>
</dbReference>
<evidence type="ECO:0000313" key="17">
    <source>
        <dbReference type="Proteomes" id="UP001197492"/>
    </source>
</evidence>
<evidence type="ECO:0000256" key="7">
    <source>
        <dbReference type="ARBA" id="ARBA00022801"/>
    </source>
</evidence>
<dbReference type="EMBL" id="JAHOEF010000008">
    <property type="protein sequence ID" value="MBV3382065.1"/>
    <property type="molecule type" value="Genomic_DNA"/>
</dbReference>
<evidence type="ECO:0000256" key="10">
    <source>
        <dbReference type="ARBA" id="ARBA00049244"/>
    </source>
</evidence>
<dbReference type="FunFam" id="3.30.420.10:FF:000045">
    <property type="entry name" value="3'-5' exonuclease DinG"/>
    <property type="match status" value="1"/>
</dbReference>
<dbReference type="Proteomes" id="UP001197492">
    <property type="component" value="Unassembled WGS sequence"/>
</dbReference>
<dbReference type="InterPro" id="IPR040982">
    <property type="entry name" value="DNA_pol3_finger"/>
</dbReference>
<dbReference type="Pfam" id="PF14579">
    <property type="entry name" value="HHH_6"/>
    <property type="match status" value="1"/>
</dbReference>
<proteinExistence type="inferred from homology"/>
<dbReference type="EC" id="2.7.7.7" evidence="11"/>
<evidence type="ECO:0000256" key="6">
    <source>
        <dbReference type="ARBA" id="ARBA00022722"/>
    </source>
</evidence>
<name>A0AAW4MSF6_9FIRM</name>
<dbReference type="GO" id="GO:0006261">
    <property type="term" value="P:DNA-templated DNA replication"/>
    <property type="evidence" value="ECO:0007669"/>
    <property type="project" value="UniProtKB-UniRule"/>
</dbReference>
<dbReference type="EMBL" id="JAHOEL010000008">
    <property type="protein sequence ID" value="MBV3392091.1"/>
    <property type="molecule type" value="Genomic_DNA"/>
</dbReference>
<dbReference type="GO" id="GO:0003887">
    <property type="term" value="F:DNA-directed DNA polymerase activity"/>
    <property type="evidence" value="ECO:0007669"/>
    <property type="project" value="UniProtKB-UniRule"/>
</dbReference>
<keyword evidence="7 11" id="KW-0378">Hydrolase</keyword>
<evidence type="ECO:0000313" key="16">
    <source>
        <dbReference type="Proteomes" id="UP001196408"/>
    </source>
</evidence>
<keyword evidence="2 11" id="KW-0963">Cytoplasm</keyword>
<evidence type="ECO:0000313" key="14">
    <source>
        <dbReference type="EMBL" id="MBV3382065.1"/>
    </source>
</evidence>
<organism evidence="14 16">
    <name type="scientific">Catenibacterium mitsuokai</name>
    <dbReference type="NCBI Taxonomy" id="100886"/>
    <lineage>
        <taxon>Bacteria</taxon>
        <taxon>Bacillati</taxon>
        <taxon>Bacillota</taxon>
        <taxon>Erysipelotrichia</taxon>
        <taxon>Erysipelotrichales</taxon>
        <taxon>Coprobacillaceae</taxon>
        <taxon>Catenibacterium</taxon>
    </lineage>
</organism>
<evidence type="ECO:0000256" key="8">
    <source>
        <dbReference type="ARBA" id="ARBA00022839"/>
    </source>
</evidence>
<evidence type="ECO:0000259" key="12">
    <source>
        <dbReference type="SMART" id="SM00479"/>
    </source>
</evidence>
<dbReference type="Pfam" id="PF17657">
    <property type="entry name" value="DNA_pol3_finger"/>
    <property type="match status" value="1"/>
</dbReference>
<sequence length="1443" mass="164462">MNKLYILLQQLHIDTNQAFSQADITRVVVHHDSRYTFYISSPELMPLSNVKALKEAQHLFPYPCEFLFETTSNHFREEDVIEYSDYIMHHVLGNVPEMQSMTRDDMDLKDNILTLHTVNHIQCDSIKTQLNEMRTLLSGFGINIDLRAEVDADNHEYQQTIAKMEENKGVHIDSSALEKYNEAMNEAPSAYSKPAGNYKRYKKEYVMTQISQLDNTMREVAVQGYCFQEETTQTKSGKHIQTLLVTDYSDSIMVKRFENKNRNTLEEMEQLKKGGKWIRVKGTFEYDSFAREQVIIATEIEIIPAPKPRIDKAEKKRVELHCHSNMSTMDGIATVGSYIKRATEWGMSAIAVTDHGNVQSFPDAQAAAGDKLKMIYGIEMNMIDTNFDCVFNANGLKLNDLTYVSFDLETTGLSQIDDYITEIGAVKIKNGLEVGRLQTFIKSPKPISKKITELTSITNEDIRNAPTIEEFMPKLMEFFGDNLLIAHNGRFDIGMLDKALERMGKEPIQNPWIDTLPLSRRLIPLMRSYRLGAVCRFYHIPYDTEAAHRADYDAEVLSHSFNVMLQDLIKKGFKTIDEINDIEIEDSYKHAFPYHMCVLAKTPEGLKNMFRLVSIANTKYFHQCDRIPRSELEFYREGLIFGSGCLNSKVFEIASTRDEEELRDEIRFYDYVEIQPLEDAMYLVDRGKYDSIDDIERIYKRIIKIAKEENKLICATGDVHFLDKRDKVYREVFITNSKIQINGKPHPLLVRNNPRALTPDVYLRTTDEMLECFPYLSDEDTYEYVVTNTNKIADMIGDDIIVTKEGLYPPSIENVDKKLRELCHKNAHETYGEVLPEIVSARLEKELSNIIKHGFAVIYFIASELVRVSNEAGYLVGSRGSVGSSFVATMAGISEVNPLAPHYICPHCKHNEFLEEGVISDGYDLPDKNCPVCGHKMKGEGHNIPFETFLGFNADKVPDIDLNFSGEYQPKAHAYTKTIFGEDHVFRAGTISTVAEKTAYGYARAYAENLGLEDHIRSAELQRLANGCTGVKRTTGQHPGGIIVIPNDMEVFDFTPYQYPADDVNAEWRTTHFDFHKIHDNVLKFDILGHVDPTVIRMLQDMTGVDPKSIPTNDQKVMSLFNSSKALGCDLSFLNCKTGALGLPEFGTKFVRGMLEQTHPKSFNELVIISGLSHGTDVYLGNAETLIKSGTCTLQQVIGCRDDIMVYLIEKGLPNKDAFDIMECVRKGKSPKVFPQKGYVELMKKHNVPQWYIDSCLKIKYMFPKAHAVAYVLSAIRVAWWKLYYPREYYAVYFTTRCDFYDIETLIAGKEAVYDKYQECLKLKAEHKASNKEEGLITVFEVALEMFERGIKFSKISLDQSDSRKFICHPDDPTAIIPPFTSIDGLGDAVGDSVVEARKERPFTSIEDIKKRTRLSGTHIETLQKMGVLNGFSESDQLTIFDL</sequence>
<dbReference type="CDD" id="cd04484">
    <property type="entry name" value="polC_OBF"/>
    <property type="match status" value="1"/>
</dbReference>
<dbReference type="CDD" id="cd07435">
    <property type="entry name" value="PHP_PolIIIA_POLC"/>
    <property type="match status" value="1"/>
</dbReference>
<evidence type="ECO:0000256" key="2">
    <source>
        <dbReference type="ARBA" id="ARBA00022490"/>
    </source>
</evidence>
<keyword evidence="17" id="KW-1185">Reference proteome</keyword>
<dbReference type="InterPro" id="IPR011708">
    <property type="entry name" value="DNA_pol3_alpha_NTPase_dom"/>
</dbReference>
<feature type="domain" description="Polymerase/histidinol phosphatase N-terminal" evidence="13">
    <location>
        <begin position="318"/>
        <end position="384"/>
    </location>
</feature>
<comment type="function">
    <text evidence="1 11">Required for replicative DNA synthesis. This DNA polymerase also exhibits 3' to 5' exonuclease activity.</text>
</comment>
<dbReference type="GO" id="GO:0005737">
    <property type="term" value="C:cytoplasm"/>
    <property type="evidence" value="ECO:0007669"/>
    <property type="project" value="UniProtKB-SubCell"/>
</dbReference>
<dbReference type="Pfam" id="PF00929">
    <property type="entry name" value="RNase_T"/>
    <property type="match status" value="1"/>
</dbReference>
<accession>A0AAW4MSF6</accession>
<dbReference type="HAMAP" id="MF_00356">
    <property type="entry name" value="DNApol_PolC"/>
    <property type="match status" value="1"/>
</dbReference>
<keyword evidence="9 11" id="KW-0239">DNA-directed DNA polymerase</keyword>
<dbReference type="InterPro" id="IPR029460">
    <property type="entry name" value="DNAPol_HHH"/>
</dbReference>
<keyword evidence="8 11" id="KW-0269">Exonuclease</keyword>
<dbReference type="SMART" id="SM00479">
    <property type="entry name" value="EXOIII"/>
    <property type="match status" value="1"/>
</dbReference>
<keyword evidence="6 11" id="KW-0540">Nuclease</keyword>
<keyword evidence="5 11" id="KW-0235">DNA replication</keyword>
<dbReference type="RefSeq" id="WP_217747107.1">
    <property type="nucleotide sequence ID" value="NZ_JAHOEB010000008.1"/>
</dbReference>
<reference evidence="14 17" key="1">
    <citation type="submission" date="2021-06" db="EMBL/GenBank/DDBJ databases">
        <title>Collection of gut derived symbiotic bacterial strains cultured from healthy donors.</title>
        <authorList>
            <person name="Lin H."/>
            <person name="Littmann E."/>
            <person name="Pamer E.G."/>
        </authorList>
    </citation>
    <scope>NUCLEOTIDE SEQUENCE</scope>
    <source>
        <strain evidence="15 17">MSK.21.70</strain>
        <strain evidence="14">MSK.21.82</strain>
    </source>
</reference>
<evidence type="ECO:0000256" key="11">
    <source>
        <dbReference type="HAMAP-Rule" id="MF_00356"/>
    </source>
</evidence>
<dbReference type="GO" id="GO:0003677">
    <property type="term" value="F:DNA binding"/>
    <property type="evidence" value="ECO:0007669"/>
    <property type="project" value="UniProtKB-UniRule"/>
</dbReference>
<comment type="similarity">
    <text evidence="11">Belongs to the DNA polymerase type-C family. PolC subfamily.</text>
</comment>
<evidence type="ECO:0000256" key="3">
    <source>
        <dbReference type="ARBA" id="ARBA00022679"/>
    </source>
</evidence>
<dbReference type="InterPro" id="IPR028112">
    <property type="entry name" value="DNA_PolC-type_N_I"/>
</dbReference>
<feature type="domain" description="Exonuclease" evidence="12">
    <location>
        <begin position="402"/>
        <end position="570"/>
    </location>
</feature>
<evidence type="ECO:0000259" key="13">
    <source>
        <dbReference type="SMART" id="SM00481"/>
    </source>
</evidence>